<comment type="caution">
    <text evidence="1">The sequence shown here is derived from an EMBL/GenBank/DDBJ whole genome shotgun (WGS) entry which is preliminary data.</text>
</comment>
<protein>
    <submittedName>
        <fullName evidence="1">Uncharacterized protein</fullName>
    </submittedName>
</protein>
<sequence length="33" mass="3620">MPQMTMDDLNQLPAVETVSESAAAWSCWSGICF</sequence>
<reference evidence="1 2" key="1">
    <citation type="submission" date="2023-07" db="EMBL/GenBank/DDBJ databases">
        <title>Functional and genomic diversity of the sorghum phyllosphere microbiome.</title>
        <authorList>
            <person name="Shade A."/>
        </authorList>
    </citation>
    <scope>NUCLEOTIDE SEQUENCE [LARGE SCALE GENOMIC DNA]</scope>
    <source>
        <strain evidence="1 2">SORGH_AS_1207</strain>
    </source>
</reference>
<dbReference type="EMBL" id="JAUTBF010000001">
    <property type="protein sequence ID" value="MDQ1124241.1"/>
    <property type="molecule type" value="Genomic_DNA"/>
</dbReference>
<organism evidence="1 2">
    <name type="scientific">Microbacterium trichothecenolyticum</name>
    <name type="common">Aureobacterium trichothecenolyticum</name>
    <dbReference type="NCBI Taxonomy" id="69370"/>
    <lineage>
        <taxon>Bacteria</taxon>
        <taxon>Bacillati</taxon>
        <taxon>Actinomycetota</taxon>
        <taxon>Actinomycetes</taxon>
        <taxon>Micrococcales</taxon>
        <taxon>Microbacteriaceae</taxon>
        <taxon>Microbacterium</taxon>
    </lineage>
</organism>
<accession>A0ABU0TX58</accession>
<evidence type="ECO:0000313" key="1">
    <source>
        <dbReference type="EMBL" id="MDQ1124241.1"/>
    </source>
</evidence>
<gene>
    <name evidence="1" type="ORF">QE412_002814</name>
</gene>
<name>A0ABU0TX58_MICTR</name>
<proteinExistence type="predicted"/>
<dbReference type="Proteomes" id="UP001226691">
    <property type="component" value="Unassembled WGS sequence"/>
</dbReference>
<evidence type="ECO:0000313" key="2">
    <source>
        <dbReference type="Proteomes" id="UP001226691"/>
    </source>
</evidence>
<keyword evidence="2" id="KW-1185">Reference proteome</keyword>